<dbReference type="Proteomes" id="UP000017836">
    <property type="component" value="Unassembled WGS sequence"/>
</dbReference>
<feature type="region of interest" description="Disordered" evidence="1">
    <location>
        <begin position="119"/>
        <end position="144"/>
    </location>
</feature>
<protein>
    <submittedName>
        <fullName evidence="2">Uncharacterized protein</fullName>
    </submittedName>
</protein>
<evidence type="ECO:0000256" key="1">
    <source>
        <dbReference type="SAM" id="MobiDB-lite"/>
    </source>
</evidence>
<gene>
    <name evidence="2" type="ORF">AMTR_s00057p00079210</name>
</gene>
<evidence type="ECO:0000313" key="3">
    <source>
        <dbReference type="Proteomes" id="UP000017836"/>
    </source>
</evidence>
<keyword evidence="3" id="KW-1185">Reference proteome</keyword>
<evidence type="ECO:0000313" key="2">
    <source>
        <dbReference type="EMBL" id="ERN16785.1"/>
    </source>
</evidence>
<organism evidence="2 3">
    <name type="scientific">Amborella trichopoda</name>
    <dbReference type="NCBI Taxonomy" id="13333"/>
    <lineage>
        <taxon>Eukaryota</taxon>
        <taxon>Viridiplantae</taxon>
        <taxon>Streptophyta</taxon>
        <taxon>Embryophyta</taxon>
        <taxon>Tracheophyta</taxon>
        <taxon>Spermatophyta</taxon>
        <taxon>Magnoliopsida</taxon>
        <taxon>Amborellales</taxon>
        <taxon>Amborellaceae</taxon>
        <taxon>Amborella</taxon>
    </lineage>
</organism>
<name>U5D3G6_AMBTC</name>
<feature type="compositionally biased region" description="Basic and acidic residues" evidence="1">
    <location>
        <begin position="129"/>
        <end position="144"/>
    </location>
</feature>
<sequence>MIKNFSHNTRAQTLNPIRLMAPKPNQVRENRLETQKPFPVSDILDKKWLPDNYTGPVDEVPGPYYERSVMVWQHSYMGAHQMIDNGWRSYGADMRCKGMGMSIGDQFYDDMKMERACMERKQKRGMRQPPERSHGHQRTRVEGG</sequence>
<dbReference type="AlphaFoldDB" id="U5D3G6"/>
<dbReference type="EMBL" id="KI392405">
    <property type="protein sequence ID" value="ERN16785.1"/>
    <property type="molecule type" value="Genomic_DNA"/>
</dbReference>
<dbReference type="HOGENOM" id="CLU_1799046_0_0_1"/>
<reference evidence="3" key="1">
    <citation type="journal article" date="2013" name="Science">
        <title>The Amborella genome and the evolution of flowering plants.</title>
        <authorList>
            <consortium name="Amborella Genome Project"/>
        </authorList>
    </citation>
    <scope>NUCLEOTIDE SEQUENCE [LARGE SCALE GENOMIC DNA]</scope>
</reference>
<proteinExistence type="predicted"/>
<dbReference type="Gramene" id="ERN16785">
    <property type="protein sequence ID" value="ERN16785"/>
    <property type="gene ID" value="AMTR_s00057p00079210"/>
</dbReference>
<accession>U5D3G6</accession>